<dbReference type="EC" id="7.2.2.8" evidence="2"/>
<dbReference type="InterPro" id="IPR018303">
    <property type="entry name" value="ATPase_P-typ_P_site"/>
</dbReference>
<gene>
    <name evidence="10" type="ORF">OSB1V03_LOCUS2543</name>
</gene>
<protein>
    <recommendedName>
        <fullName evidence="2">P-type Cu(+) transporter</fullName>
        <ecNumber evidence="2">7.2.2.8</ecNumber>
    </recommendedName>
</protein>
<keyword evidence="6 8" id="KW-1133">Transmembrane helix</keyword>
<dbReference type="PROSITE" id="PS00154">
    <property type="entry name" value="ATPASE_E1_E2"/>
    <property type="match status" value="1"/>
</dbReference>
<dbReference type="Gene3D" id="3.40.50.1000">
    <property type="entry name" value="HAD superfamily/HAD-like"/>
    <property type="match status" value="1"/>
</dbReference>
<dbReference type="InterPro" id="IPR023298">
    <property type="entry name" value="ATPase_P-typ_TM_dom_sf"/>
</dbReference>
<dbReference type="InterPro" id="IPR023214">
    <property type="entry name" value="HAD_sf"/>
</dbReference>
<dbReference type="NCBIfam" id="TIGR01525">
    <property type="entry name" value="ATPase-IB_hvy"/>
    <property type="match status" value="1"/>
</dbReference>
<dbReference type="Gene3D" id="3.30.70.100">
    <property type="match status" value="1"/>
</dbReference>
<dbReference type="PANTHER" id="PTHR46594">
    <property type="entry name" value="P-TYPE CATION-TRANSPORTING ATPASE"/>
    <property type="match status" value="1"/>
</dbReference>
<dbReference type="SFLD" id="SFLDG00002">
    <property type="entry name" value="C1.7:_P-type_atpase_like"/>
    <property type="match status" value="1"/>
</dbReference>
<evidence type="ECO:0000256" key="3">
    <source>
        <dbReference type="ARBA" id="ARBA00022692"/>
    </source>
</evidence>
<comment type="similarity">
    <text evidence="8">Belongs to the cation transport ATPase (P-type) (TC 3.A.3) family. Type IB subfamily.</text>
</comment>
<dbReference type="GO" id="GO:0046872">
    <property type="term" value="F:metal ion binding"/>
    <property type="evidence" value="ECO:0007669"/>
    <property type="project" value="UniProtKB-KW"/>
</dbReference>
<evidence type="ECO:0000256" key="5">
    <source>
        <dbReference type="ARBA" id="ARBA00022967"/>
    </source>
</evidence>
<dbReference type="InterPro" id="IPR036163">
    <property type="entry name" value="HMA_dom_sf"/>
</dbReference>
<keyword evidence="3 8" id="KW-0812">Transmembrane</keyword>
<feature type="transmembrane region" description="Helical" evidence="8">
    <location>
        <begin position="396"/>
        <end position="423"/>
    </location>
</feature>
<accession>A0A7R9PVB4</accession>
<keyword evidence="11" id="KW-1185">Reference proteome</keyword>
<dbReference type="Proteomes" id="UP000759131">
    <property type="component" value="Unassembled WGS sequence"/>
</dbReference>
<dbReference type="GO" id="GO:0016887">
    <property type="term" value="F:ATP hydrolysis activity"/>
    <property type="evidence" value="ECO:0007669"/>
    <property type="project" value="InterPro"/>
</dbReference>
<feature type="transmembrane region" description="Helical" evidence="8">
    <location>
        <begin position="134"/>
        <end position="157"/>
    </location>
</feature>
<dbReference type="InterPro" id="IPR008250">
    <property type="entry name" value="ATPase_P-typ_transduc_dom_A_sf"/>
</dbReference>
<dbReference type="SUPFAM" id="SSF56784">
    <property type="entry name" value="HAD-like"/>
    <property type="match status" value="1"/>
</dbReference>
<feature type="transmembrane region" description="Helical" evidence="8">
    <location>
        <begin position="212"/>
        <end position="234"/>
    </location>
</feature>
<dbReference type="CDD" id="cd02094">
    <property type="entry name" value="P-type_ATPase_Cu-like"/>
    <property type="match status" value="1"/>
</dbReference>
<evidence type="ECO:0000256" key="6">
    <source>
        <dbReference type="ARBA" id="ARBA00022989"/>
    </source>
</evidence>
<reference evidence="10" key="1">
    <citation type="submission" date="2020-11" db="EMBL/GenBank/DDBJ databases">
        <authorList>
            <person name="Tran Van P."/>
        </authorList>
    </citation>
    <scope>NUCLEOTIDE SEQUENCE</scope>
</reference>
<feature type="transmembrane region" description="Helical" evidence="8">
    <location>
        <begin position="842"/>
        <end position="865"/>
    </location>
</feature>
<dbReference type="SUPFAM" id="SSF81653">
    <property type="entry name" value="Calcium ATPase, transduction domain A"/>
    <property type="match status" value="1"/>
</dbReference>
<dbReference type="AlphaFoldDB" id="A0A7R9PVB4"/>
<dbReference type="SUPFAM" id="SSF55008">
    <property type="entry name" value="HMA, heavy metal-associated domain"/>
    <property type="match status" value="1"/>
</dbReference>
<evidence type="ECO:0000256" key="4">
    <source>
        <dbReference type="ARBA" id="ARBA00022723"/>
    </source>
</evidence>
<keyword evidence="4 8" id="KW-0479">Metal-binding</keyword>
<dbReference type="FunFam" id="3.40.50.1000:FF:000333">
    <property type="entry name" value="Copper-transporting ATPase 2"/>
    <property type="match status" value="1"/>
</dbReference>
<dbReference type="NCBIfam" id="TIGR01494">
    <property type="entry name" value="ATPase_P-type"/>
    <property type="match status" value="2"/>
</dbReference>
<evidence type="ECO:0000256" key="8">
    <source>
        <dbReference type="RuleBase" id="RU362081"/>
    </source>
</evidence>
<evidence type="ECO:0000313" key="10">
    <source>
        <dbReference type="EMBL" id="CAD7622074.1"/>
    </source>
</evidence>
<evidence type="ECO:0000256" key="7">
    <source>
        <dbReference type="ARBA" id="ARBA00023136"/>
    </source>
</evidence>
<dbReference type="Gene3D" id="2.70.150.10">
    <property type="entry name" value="Calcium-transporting ATPase, cytoplasmic transduction domain A"/>
    <property type="match status" value="1"/>
</dbReference>
<dbReference type="SFLD" id="SFLDS00003">
    <property type="entry name" value="Haloacid_Dehalogenase"/>
    <property type="match status" value="1"/>
</dbReference>
<dbReference type="FunFam" id="2.70.150.10:FF:000002">
    <property type="entry name" value="Copper-transporting ATPase 1, putative"/>
    <property type="match status" value="1"/>
</dbReference>
<dbReference type="Pfam" id="PF00122">
    <property type="entry name" value="E1-E2_ATPase"/>
    <property type="match status" value="1"/>
</dbReference>
<feature type="transmembrane region" description="Helical" evidence="8">
    <location>
        <begin position="815"/>
        <end position="836"/>
    </location>
</feature>
<feature type="transmembrane region" description="Helical" evidence="8">
    <location>
        <begin position="443"/>
        <end position="466"/>
    </location>
</feature>
<dbReference type="EMBL" id="OC855487">
    <property type="protein sequence ID" value="CAD7622074.1"/>
    <property type="molecule type" value="Genomic_DNA"/>
</dbReference>
<dbReference type="GO" id="GO:0140581">
    <property type="term" value="F:P-type monovalent copper transporter activity"/>
    <property type="evidence" value="ECO:0007669"/>
    <property type="project" value="UniProtKB-EC"/>
</dbReference>
<evidence type="ECO:0000259" key="9">
    <source>
        <dbReference type="PROSITE" id="PS50846"/>
    </source>
</evidence>
<dbReference type="InterPro" id="IPR059000">
    <property type="entry name" value="ATPase_P-type_domA"/>
</dbReference>
<name>A0A7R9PVB4_9ACAR</name>
<dbReference type="Gene3D" id="3.40.1110.10">
    <property type="entry name" value="Calcium-transporting ATPase, cytoplasmic domain N"/>
    <property type="match status" value="1"/>
</dbReference>
<dbReference type="PRINTS" id="PR00119">
    <property type="entry name" value="CATATPASE"/>
</dbReference>
<feature type="transmembrane region" description="Helical" evidence="8">
    <location>
        <begin position="169"/>
        <end position="191"/>
    </location>
</feature>
<proteinExistence type="inferred from homology"/>
<evidence type="ECO:0000256" key="2">
    <source>
        <dbReference type="ARBA" id="ARBA00012517"/>
    </source>
</evidence>
<dbReference type="InterPro" id="IPR027256">
    <property type="entry name" value="P-typ_ATPase_IB"/>
</dbReference>
<dbReference type="InterPro" id="IPR006121">
    <property type="entry name" value="HMA_dom"/>
</dbReference>
<dbReference type="InterPro" id="IPR023299">
    <property type="entry name" value="ATPase_P-typ_cyto_dom_N"/>
</dbReference>
<keyword evidence="5" id="KW-1278">Translocase</keyword>
<feature type="transmembrane region" description="Helical" evidence="8">
    <location>
        <begin position="240"/>
        <end position="261"/>
    </location>
</feature>
<dbReference type="OrthoDB" id="432719at2759"/>
<dbReference type="InterPro" id="IPR001757">
    <property type="entry name" value="P_typ_ATPase"/>
</dbReference>
<dbReference type="InterPro" id="IPR036412">
    <property type="entry name" value="HAD-like_sf"/>
</dbReference>
<comment type="subcellular location">
    <subcellularLocation>
        <location evidence="1">Golgi apparatus</location>
        <location evidence="1">trans-Golgi network membrane</location>
        <topology evidence="1">Multi-pass membrane protein</topology>
    </subcellularLocation>
    <subcellularLocation>
        <location evidence="8">Membrane</location>
    </subcellularLocation>
</comment>
<dbReference type="SFLD" id="SFLDF00027">
    <property type="entry name" value="p-type_atpase"/>
    <property type="match status" value="1"/>
</dbReference>
<organism evidence="10">
    <name type="scientific">Medioppia subpectinata</name>
    <dbReference type="NCBI Taxonomy" id="1979941"/>
    <lineage>
        <taxon>Eukaryota</taxon>
        <taxon>Metazoa</taxon>
        <taxon>Ecdysozoa</taxon>
        <taxon>Arthropoda</taxon>
        <taxon>Chelicerata</taxon>
        <taxon>Arachnida</taxon>
        <taxon>Acari</taxon>
        <taxon>Acariformes</taxon>
        <taxon>Sarcoptiformes</taxon>
        <taxon>Oribatida</taxon>
        <taxon>Brachypylina</taxon>
        <taxon>Oppioidea</taxon>
        <taxon>Oppiidae</taxon>
        <taxon>Medioppia</taxon>
    </lineage>
</organism>
<evidence type="ECO:0000256" key="1">
    <source>
        <dbReference type="ARBA" id="ARBA00004166"/>
    </source>
</evidence>
<dbReference type="SUPFAM" id="SSF81665">
    <property type="entry name" value="Calcium ATPase, transmembrane domain M"/>
    <property type="match status" value="1"/>
</dbReference>
<feature type="domain" description="HMA" evidence="9">
    <location>
        <begin position="42"/>
        <end position="108"/>
    </location>
</feature>
<dbReference type="GO" id="GO:0005802">
    <property type="term" value="C:trans-Golgi network"/>
    <property type="evidence" value="ECO:0007669"/>
    <property type="project" value="UniProtKB-ARBA"/>
</dbReference>
<dbReference type="Pfam" id="PF00702">
    <property type="entry name" value="Hydrolase"/>
    <property type="match status" value="1"/>
</dbReference>
<dbReference type="CDD" id="cd00371">
    <property type="entry name" value="HMA"/>
    <property type="match status" value="1"/>
</dbReference>
<dbReference type="Gene3D" id="1.20.1110.10">
    <property type="entry name" value="Calcium-transporting ATPase, transmembrane domain"/>
    <property type="match status" value="1"/>
</dbReference>
<dbReference type="EMBL" id="CAJPIZ010000912">
    <property type="protein sequence ID" value="CAG2102504.1"/>
    <property type="molecule type" value="Genomic_DNA"/>
</dbReference>
<dbReference type="PROSITE" id="PS50846">
    <property type="entry name" value="HMA_2"/>
    <property type="match status" value="1"/>
</dbReference>
<evidence type="ECO:0000313" key="11">
    <source>
        <dbReference type="Proteomes" id="UP000759131"/>
    </source>
</evidence>
<dbReference type="PANTHER" id="PTHR46594:SF4">
    <property type="entry name" value="P-TYPE CATION-TRANSPORTING ATPASE"/>
    <property type="match status" value="1"/>
</dbReference>
<dbReference type="PRINTS" id="PR00943">
    <property type="entry name" value="CUATPASE"/>
</dbReference>
<dbReference type="GO" id="GO:0005524">
    <property type="term" value="F:ATP binding"/>
    <property type="evidence" value="ECO:0007669"/>
    <property type="project" value="UniProtKB-UniRule"/>
</dbReference>
<dbReference type="GO" id="GO:0016020">
    <property type="term" value="C:membrane"/>
    <property type="evidence" value="ECO:0007669"/>
    <property type="project" value="UniProtKB-SubCell"/>
</dbReference>
<dbReference type="InterPro" id="IPR044492">
    <property type="entry name" value="P_typ_ATPase_HD_dom"/>
</dbReference>
<dbReference type="PRINTS" id="PR00942">
    <property type="entry name" value="CUATPASEI"/>
</dbReference>
<keyword evidence="7 8" id="KW-0472">Membrane</keyword>
<keyword evidence="8" id="KW-0547">Nucleotide-binding</keyword>
<keyword evidence="8" id="KW-0067">ATP-binding</keyword>
<sequence>MAQKGEFEYNPKLITPAKIADIVSDMGYDVTVLETQTAQSLHDIKLHILGVDSATDMTLIEKEIQKQIGVREVETTFDTQRVKVIYDPQVVGPRDIIKCIEALQRGFTAYPVSESAGSSADDAMLEEIRKWRNSFLFSLLFGVPTMFVMLFFMYAMPAIQGSHEFMCCLISGLSLENLILFVLSTPVQFIGGRHFYVQAYKAIRHKTANMDVLIMLATTIAYFYSLGILLYYMIRGFNASPLTFFDTPPMLLVFISLGRWLECKAKRKTSEALAQLMSLQATEANLVETNGVEIKISVELVQRGDVLKVFSGGKIPVDGRVIEGESMVDESLITGESMPVHKKVGSLVIGGSINQKGVLLMSATHVGKDTTLSQIVKLIEEAQTSKAPIQQLADKIAGVFVPFVLIISLLTLIVWLSIGDIYYDYIVNQNRMVFEMMDKREVIIQFAFQCALNVLTIACPCALGLATPTAVMVGTGIGALNGILIKGSEPLEKAHKLNAVIFDKTGTITHGKPVVTKVIVFNKFQDMLSLQRMFAAIGIAEANSQHPIGNAVCKLVDTLLSLNGNNFGKCEDFVAEPGYGLKCAVSRRVADQIISDENFVLNPNNNQKKDFEEFDTKIVYLNDRQTDLKLSDETFAVLIGNRKWILKHDIKVSEEIDREMTALEEDGQTVFLCAINGQLVCTLAVADPIKSEATLTIYTLRHRLGLEVILLTGDNLASATAIARKVGLKRVFAEVLPSHKVAKVKEFQSRGWTVAMVGDGVNDSPALAQADVGIAIANGTDVAVEAANIVLVRNDLLDVYATIDLSRRTVRRIQLNFVLAIIYNAIGIPLAAGIFLKWGIILQPWMGAAAMAASSVSVVCSSLLLRLYTKPTRRELETSDYRKHVRRLNIHNDFDSLSLHRGEDIDKKDQFRDQNVYNV</sequence>